<reference evidence="2" key="2">
    <citation type="submission" date="2020-05" db="UniProtKB">
        <authorList>
            <consortium name="EnsemblMetazoa"/>
        </authorList>
    </citation>
    <scope>IDENTIFICATION</scope>
    <source>
        <strain evidence="2">wikel</strain>
    </source>
</reference>
<dbReference type="HOGENOM" id="CLU_1671260_0_0_1"/>
<dbReference type="PaxDb" id="6945-B7PQJ8"/>
<name>B7PQJ8_IXOSC</name>
<proteinExistence type="predicted"/>
<evidence type="ECO:0000313" key="3">
    <source>
        <dbReference type="Proteomes" id="UP000001555"/>
    </source>
</evidence>
<dbReference type="InParanoid" id="B7PQJ8"/>
<keyword evidence="3" id="KW-1185">Reference proteome</keyword>
<dbReference type="EMBL" id="DS765876">
    <property type="protein sequence ID" value="EEC08870.1"/>
    <property type="molecule type" value="Genomic_DNA"/>
</dbReference>
<dbReference type="VEuPathDB" id="VectorBase:ISCW005708"/>
<dbReference type="EnsemblMetazoa" id="ISCW005708-RA">
    <property type="protein sequence ID" value="ISCW005708-PA"/>
    <property type="gene ID" value="ISCW005708"/>
</dbReference>
<gene>
    <name evidence="1" type="ORF">IscW_ISCW005708</name>
</gene>
<accession>B7PQJ8</accession>
<sequence>MRQKEASIALARIGDGEAFTNEELRMIESQFMAEALQGDPHGVRLFANRDMESFNTQGAIEGMPEMRAMKARDKICGYCNPEECNKAMEKIEQMTLTEMGNLPVRFVPCIIRNLARIGLAEMGLPKKVVVRVPLSRHRKTGMTEDGTFALGFREGRLT</sequence>
<dbReference type="VEuPathDB" id="VectorBase:ISCI005708"/>
<organism>
    <name type="scientific">Ixodes scapularis</name>
    <name type="common">Black-legged tick</name>
    <name type="synonym">Deer tick</name>
    <dbReference type="NCBI Taxonomy" id="6945"/>
    <lineage>
        <taxon>Eukaryota</taxon>
        <taxon>Metazoa</taxon>
        <taxon>Ecdysozoa</taxon>
        <taxon>Arthropoda</taxon>
        <taxon>Chelicerata</taxon>
        <taxon>Arachnida</taxon>
        <taxon>Acari</taxon>
        <taxon>Parasitiformes</taxon>
        <taxon>Ixodida</taxon>
        <taxon>Ixodoidea</taxon>
        <taxon>Ixodidae</taxon>
        <taxon>Ixodinae</taxon>
        <taxon>Ixodes</taxon>
    </lineage>
</organism>
<evidence type="ECO:0000313" key="1">
    <source>
        <dbReference type="EMBL" id="EEC08870.1"/>
    </source>
</evidence>
<dbReference type="Proteomes" id="UP000001555">
    <property type="component" value="Unassembled WGS sequence"/>
</dbReference>
<reference evidence="1 3" key="1">
    <citation type="submission" date="2008-03" db="EMBL/GenBank/DDBJ databases">
        <title>Annotation of Ixodes scapularis.</title>
        <authorList>
            <consortium name="Ixodes scapularis Genome Project Consortium"/>
            <person name="Caler E."/>
            <person name="Hannick L.I."/>
            <person name="Bidwell S."/>
            <person name="Joardar V."/>
            <person name="Thiagarajan M."/>
            <person name="Amedeo P."/>
            <person name="Galinsky K.J."/>
            <person name="Schobel S."/>
            <person name="Inman J."/>
            <person name="Hostetler J."/>
            <person name="Miller J."/>
            <person name="Hammond M."/>
            <person name="Megy K."/>
            <person name="Lawson D."/>
            <person name="Kodira C."/>
            <person name="Sutton G."/>
            <person name="Meyer J."/>
            <person name="Hill C.A."/>
            <person name="Birren B."/>
            <person name="Nene V."/>
            <person name="Collins F."/>
            <person name="Alarcon-Chaidez F."/>
            <person name="Wikel S."/>
            <person name="Strausberg R."/>
        </authorList>
    </citation>
    <scope>NUCLEOTIDE SEQUENCE [LARGE SCALE GENOMIC DNA]</scope>
    <source>
        <strain evidence="3">Wikel</strain>
        <strain evidence="1">Wikel colony</strain>
    </source>
</reference>
<evidence type="ECO:0000313" key="2">
    <source>
        <dbReference type="EnsemblMetazoa" id="ISCW005708-PA"/>
    </source>
</evidence>
<dbReference type="AlphaFoldDB" id="B7PQJ8"/>
<dbReference type="EMBL" id="ABJB010525237">
    <property type="status" value="NOT_ANNOTATED_CDS"/>
    <property type="molecule type" value="Genomic_DNA"/>
</dbReference>
<protein>
    <submittedName>
        <fullName evidence="1 2">Uncharacterized protein</fullName>
    </submittedName>
</protein>